<name>A0A517YCA5_9BACT</name>
<dbReference type="Proteomes" id="UP000315017">
    <property type="component" value="Chromosome"/>
</dbReference>
<evidence type="ECO:0000256" key="1">
    <source>
        <dbReference type="ARBA" id="ARBA00022676"/>
    </source>
</evidence>
<organism evidence="3 4">
    <name type="scientific">Anatilimnocola aggregata</name>
    <dbReference type="NCBI Taxonomy" id="2528021"/>
    <lineage>
        <taxon>Bacteria</taxon>
        <taxon>Pseudomonadati</taxon>
        <taxon>Planctomycetota</taxon>
        <taxon>Planctomycetia</taxon>
        <taxon>Pirellulales</taxon>
        <taxon>Pirellulaceae</taxon>
        <taxon>Anatilimnocola</taxon>
    </lineage>
</organism>
<protein>
    <submittedName>
        <fullName evidence="3">N-acetylmannosaminyltransferase</fullName>
        <ecNumber evidence="3">2.4.1.187</ecNumber>
    </submittedName>
</protein>
<evidence type="ECO:0000313" key="4">
    <source>
        <dbReference type="Proteomes" id="UP000315017"/>
    </source>
</evidence>
<dbReference type="PANTHER" id="PTHR34136:SF1">
    <property type="entry name" value="UDP-N-ACETYL-D-MANNOSAMINURONIC ACID TRANSFERASE"/>
    <property type="match status" value="1"/>
</dbReference>
<accession>A0A517YCA5</accession>
<dbReference type="RefSeq" id="WP_145089205.1">
    <property type="nucleotide sequence ID" value="NZ_CP036274.1"/>
</dbReference>
<keyword evidence="2 3" id="KW-0808">Transferase</keyword>
<dbReference type="KEGG" id="aagg:ETAA8_29590"/>
<dbReference type="EC" id="2.4.1.187" evidence="3"/>
<dbReference type="EMBL" id="CP036274">
    <property type="protein sequence ID" value="QDU27868.1"/>
    <property type="molecule type" value="Genomic_DNA"/>
</dbReference>
<evidence type="ECO:0000313" key="3">
    <source>
        <dbReference type="EMBL" id="QDU27868.1"/>
    </source>
</evidence>
<keyword evidence="4" id="KW-1185">Reference proteome</keyword>
<proteinExistence type="predicted"/>
<dbReference type="InterPro" id="IPR004629">
    <property type="entry name" value="WecG_TagA_CpsF"/>
</dbReference>
<dbReference type="Pfam" id="PF03808">
    <property type="entry name" value="Glyco_tran_WecG"/>
    <property type="match status" value="1"/>
</dbReference>
<dbReference type="PANTHER" id="PTHR34136">
    <property type="match status" value="1"/>
</dbReference>
<dbReference type="AlphaFoldDB" id="A0A517YCA5"/>
<dbReference type="CDD" id="cd06533">
    <property type="entry name" value="Glyco_transf_WecG_TagA"/>
    <property type="match status" value="1"/>
</dbReference>
<dbReference type="OrthoDB" id="9771846at2"/>
<evidence type="ECO:0000256" key="2">
    <source>
        <dbReference type="ARBA" id="ARBA00022679"/>
    </source>
</evidence>
<gene>
    <name evidence="3" type="primary">tagA</name>
    <name evidence="3" type="ORF">ETAA8_29590</name>
</gene>
<reference evidence="3 4" key="1">
    <citation type="submission" date="2019-02" db="EMBL/GenBank/DDBJ databases">
        <title>Deep-cultivation of Planctomycetes and their phenomic and genomic characterization uncovers novel biology.</title>
        <authorList>
            <person name="Wiegand S."/>
            <person name="Jogler M."/>
            <person name="Boedeker C."/>
            <person name="Pinto D."/>
            <person name="Vollmers J."/>
            <person name="Rivas-Marin E."/>
            <person name="Kohn T."/>
            <person name="Peeters S.H."/>
            <person name="Heuer A."/>
            <person name="Rast P."/>
            <person name="Oberbeckmann S."/>
            <person name="Bunk B."/>
            <person name="Jeske O."/>
            <person name="Meyerdierks A."/>
            <person name="Storesund J.E."/>
            <person name="Kallscheuer N."/>
            <person name="Luecker S."/>
            <person name="Lage O.M."/>
            <person name="Pohl T."/>
            <person name="Merkel B.J."/>
            <person name="Hornburger P."/>
            <person name="Mueller R.-W."/>
            <person name="Bruemmer F."/>
            <person name="Labrenz M."/>
            <person name="Spormann A.M."/>
            <person name="Op den Camp H."/>
            <person name="Overmann J."/>
            <person name="Amann R."/>
            <person name="Jetten M.S.M."/>
            <person name="Mascher T."/>
            <person name="Medema M.H."/>
            <person name="Devos D.P."/>
            <person name="Kaster A.-K."/>
            <person name="Ovreas L."/>
            <person name="Rohde M."/>
            <person name="Galperin M.Y."/>
            <person name="Jogler C."/>
        </authorList>
    </citation>
    <scope>NUCLEOTIDE SEQUENCE [LARGE SCALE GENOMIC DNA]</scope>
    <source>
        <strain evidence="3 4">ETA_A8</strain>
    </source>
</reference>
<dbReference type="GO" id="GO:0047244">
    <property type="term" value="F:N-acetylglucosaminyldiphosphoundecaprenol N-acetyl-beta-D-mannosaminyltransferase activity"/>
    <property type="evidence" value="ECO:0007669"/>
    <property type="project" value="UniProtKB-EC"/>
</dbReference>
<keyword evidence="1 3" id="KW-0328">Glycosyltransferase</keyword>
<sequence length="256" mass="28409">MTICVRPERINLMGVAIDPLTMSQAVETVLAWTAKPGPCRYVVTPNVDHIVLLQHHEDLQAAYEGAELILADGAPVVWASHLLGRRLPDRIPGSDLTPAIFAAVPPDRILKTYLLGAMPGVAEVAAQNIERRWPQVKVTGCYSPPLGFEKSAEENDKILAQIAAAEPDLLIVGVGAPKQELWVHRHRERIAARAALCVGATIDFLAGEKRRAPVWMRGMGIEWMHRLATEPRRLASRYARDAWIFPQLVLKSYLNR</sequence>
<dbReference type="NCBIfam" id="TIGR00696">
    <property type="entry name" value="wecG_tagA_cpsF"/>
    <property type="match status" value="1"/>
</dbReference>